<dbReference type="SMART" id="SM00404">
    <property type="entry name" value="PTPc_motif"/>
    <property type="match status" value="1"/>
</dbReference>
<dbReference type="WBParaSite" id="Pan_g8820.t1">
    <property type="protein sequence ID" value="Pan_g8820.t1"/>
    <property type="gene ID" value="Pan_g8820"/>
</dbReference>
<dbReference type="InterPro" id="IPR016130">
    <property type="entry name" value="Tyr_Pase_AS"/>
</dbReference>
<protein>
    <submittedName>
        <fullName evidence="4">Protein-tyrosine phosphatase</fullName>
    </submittedName>
</protein>
<dbReference type="CDD" id="cd00047">
    <property type="entry name" value="PTPc"/>
    <property type="match status" value="1"/>
</dbReference>
<dbReference type="SUPFAM" id="SSF52799">
    <property type="entry name" value="(Phosphotyrosine protein) phosphatases II"/>
    <property type="match status" value="1"/>
</dbReference>
<dbReference type="Proteomes" id="UP000492821">
    <property type="component" value="Unassembled WGS sequence"/>
</dbReference>
<dbReference type="GO" id="GO:0004725">
    <property type="term" value="F:protein tyrosine phosphatase activity"/>
    <property type="evidence" value="ECO:0007669"/>
    <property type="project" value="InterPro"/>
</dbReference>
<dbReference type="Gene3D" id="3.90.190.10">
    <property type="entry name" value="Protein tyrosine phosphatase superfamily"/>
    <property type="match status" value="1"/>
</dbReference>
<evidence type="ECO:0000259" key="1">
    <source>
        <dbReference type="PROSITE" id="PS50055"/>
    </source>
</evidence>
<dbReference type="Pfam" id="PF00102">
    <property type="entry name" value="Y_phosphatase"/>
    <property type="match status" value="1"/>
</dbReference>
<accession>A0A7E4W899</accession>
<evidence type="ECO:0000313" key="4">
    <source>
        <dbReference type="WBParaSite" id="Pan_g8820.t1"/>
    </source>
</evidence>
<dbReference type="InterPro" id="IPR003595">
    <property type="entry name" value="Tyr_Pase_cat"/>
</dbReference>
<organism evidence="3 4">
    <name type="scientific">Panagrellus redivivus</name>
    <name type="common">Microworm</name>
    <dbReference type="NCBI Taxonomy" id="6233"/>
    <lineage>
        <taxon>Eukaryota</taxon>
        <taxon>Metazoa</taxon>
        <taxon>Ecdysozoa</taxon>
        <taxon>Nematoda</taxon>
        <taxon>Chromadorea</taxon>
        <taxon>Rhabditida</taxon>
        <taxon>Tylenchina</taxon>
        <taxon>Panagrolaimomorpha</taxon>
        <taxon>Panagrolaimoidea</taxon>
        <taxon>Panagrolaimidae</taxon>
        <taxon>Panagrellus</taxon>
    </lineage>
</organism>
<dbReference type="PROSITE" id="PS50055">
    <property type="entry name" value="TYR_PHOSPHATASE_PTP"/>
    <property type="match status" value="1"/>
</dbReference>
<dbReference type="InterPro" id="IPR052782">
    <property type="entry name" value="Oocyte-zygote_transition_reg"/>
</dbReference>
<dbReference type="PRINTS" id="PR00700">
    <property type="entry name" value="PRTYPHPHTASE"/>
</dbReference>
<dbReference type="InterPro" id="IPR029021">
    <property type="entry name" value="Prot-tyrosine_phosphatase-like"/>
</dbReference>
<proteinExistence type="predicted"/>
<feature type="domain" description="Tyrosine-protein phosphatase" evidence="1">
    <location>
        <begin position="108"/>
        <end position="350"/>
    </location>
</feature>
<dbReference type="PANTHER" id="PTHR46163">
    <property type="entry name" value="TYROSINE-PROTEIN PHOSPHATASE-RELATED"/>
    <property type="match status" value="1"/>
</dbReference>
<reference evidence="3" key="1">
    <citation type="journal article" date="2013" name="Genetics">
        <title>The draft genome and transcriptome of Panagrellus redivivus are shaped by the harsh demands of a free-living lifestyle.</title>
        <authorList>
            <person name="Srinivasan J."/>
            <person name="Dillman A.R."/>
            <person name="Macchietto M.G."/>
            <person name="Heikkinen L."/>
            <person name="Lakso M."/>
            <person name="Fracchia K.M."/>
            <person name="Antoshechkin I."/>
            <person name="Mortazavi A."/>
            <person name="Wong G."/>
            <person name="Sternberg P.W."/>
        </authorList>
    </citation>
    <scope>NUCLEOTIDE SEQUENCE [LARGE SCALE GENOMIC DNA]</scope>
    <source>
        <strain evidence="3">MT8872</strain>
    </source>
</reference>
<dbReference type="AlphaFoldDB" id="A0A7E4W899"/>
<dbReference type="PROSITE" id="PS50056">
    <property type="entry name" value="TYR_PHOSPHATASE_2"/>
    <property type="match status" value="1"/>
</dbReference>
<keyword evidence="3" id="KW-1185">Reference proteome</keyword>
<feature type="domain" description="Tyrosine specific protein phosphatases" evidence="2">
    <location>
        <begin position="267"/>
        <end position="341"/>
    </location>
</feature>
<dbReference type="SMART" id="SM00194">
    <property type="entry name" value="PTPc"/>
    <property type="match status" value="1"/>
</dbReference>
<dbReference type="PROSITE" id="PS00383">
    <property type="entry name" value="TYR_PHOSPHATASE_1"/>
    <property type="match status" value="1"/>
</dbReference>
<evidence type="ECO:0000259" key="2">
    <source>
        <dbReference type="PROSITE" id="PS50056"/>
    </source>
</evidence>
<sequence length="411" mass="46820">MENDEKSEAGHKMTAHGPCWLRVRASLFFTEKRHVMGNKPPGGIKNRDEAAPQTIALSDIPPELIVIERKAATRFAKRITLTSFADIVDEYAEIIKDIPAKKVEYRHPGQIEKNRYRDIPCYEPTRVVLKGRDKEHDYIHANWVKAGKYRYICSQAPLGDTVDDFWLMIANEKVGAIIMLCDLFEDGIRKCADYWPVDEGCRKTYGEVEVHNTTTMNSTLEQVTVTILRVTYKDRSHLLTHFQWVGWPDKGIPNDSIVPAKLLIQARESVTPVKNSKDARKPPAPILVHCSAGIGRTGTLVAIDMARAKVKAHANSISVPNIVKELRSQRAFAVQNPLQYTYLNACILQMFVEERWLFNFPPIQLWQQRCHHFLVEYNRASKEAIYIPQAESIDEIAAERAAPCLSEQEVK</sequence>
<dbReference type="InterPro" id="IPR000242">
    <property type="entry name" value="PTP_cat"/>
</dbReference>
<name>A0A7E4W899_PANRE</name>
<evidence type="ECO:0000313" key="3">
    <source>
        <dbReference type="Proteomes" id="UP000492821"/>
    </source>
</evidence>
<reference evidence="4" key="2">
    <citation type="submission" date="2020-10" db="UniProtKB">
        <authorList>
            <consortium name="WormBaseParasite"/>
        </authorList>
    </citation>
    <scope>IDENTIFICATION</scope>
</reference>
<dbReference type="InterPro" id="IPR000387">
    <property type="entry name" value="Tyr_Pase_dom"/>
</dbReference>